<organism evidence="2 3">
    <name type="scientific">Planoprotostelium fungivorum</name>
    <dbReference type="NCBI Taxonomy" id="1890364"/>
    <lineage>
        <taxon>Eukaryota</taxon>
        <taxon>Amoebozoa</taxon>
        <taxon>Evosea</taxon>
        <taxon>Variosea</taxon>
        <taxon>Cavosteliida</taxon>
        <taxon>Cavosteliaceae</taxon>
        <taxon>Planoprotostelium</taxon>
    </lineage>
</organism>
<dbReference type="EMBL" id="MDYQ01000488">
    <property type="protein sequence ID" value="PRP74201.1"/>
    <property type="molecule type" value="Genomic_DNA"/>
</dbReference>
<proteinExistence type="predicted"/>
<dbReference type="Proteomes" id="UP000241769">
    <property type="component" value="Unassembled WGS sequence"/>
</dbReference>
<keyword evidence="3" id="KW-1185">Reference proteome</keyword>
<sequence>MSEKVGSHSLANRTQTPDGKFKANNGSWVPTGNGYSVSSNYLGTKPYRSTLPFASLCLLCDLVYIFPPRLHKASTEHTNAYKCLGTTNYRTLLITKNNMELLNYVSVAQISYQNILKIYLKHDLRTIPSQKMYNLISDSIYGGRCEVSRDMQKSQMVLSPHHLFADHCHLQRSKDTAFLAVVFNEWLDHATNSHWADLKRVIDSNLAAQPAPARPLWGSMGLYGALWALAQLAAAKRGWNI</sequence>
<evidence type="ECO:0000256" key="1">
    <source>
        <dbReference type="SAM" id="MobiDB-lite"/>
    </source>
</evidence>
<feature type="region of interest" description="Disordered" evidence="1">
    <location>
        <begin position="1"/>
        <end position="25"/>
    </location>
</feature>
<gene>
    <name evidence="2" type="ORF">PROFUN_16335</name>
</gene>
<dbReference type="InParanoid" id="A0A2P6MR72"/>
<evidence type="ECO:0000313" key="3">
    <source>
        <dbReference type="Proteomes" id="UP000241769"/>
    </source>
</evidence>
<comment type="caution">
    <text evidence="2">The sequence shown here is derived from an EMBL/GenBank/DDBJ whole genome shotgun (WGS) entry which is preliminary data.</text>
</comment>
<dbReference type="SUPFAM" id="SSF56672">
    <property type="entry name" value="DNA/RNA polymerases"/>
    <property type="match status" value="1"/>
</dbReference>
<dbReference type="AlphaFoldDB" id="A0A2P6MR72"/>
<dbReference type="OrthoDB" id="414982at2759"/>
<evidence type="ECO:0000313" key="2">
    <source>
        <dbReference type="EMBL" id="PRP74201.1"/>
    </source>
</evidence>
<reference evidence="2 3" key="1">
    <citation type="journal article" date="2018" name="Genome Biol. Evol.">
        <title>Multiple Roots of Fruiting Body Formation in Amoebozoa.</title>
        <authorList>
            <person name="Hillmann F."/>
            <person name="Forbes G."/>
            <person name="Novohradska S."/>
            <person name="Ferling I."/>
            <person name="Riege K."/>
            <person name="Groth M."/>
            <person name="Westermann M."/>
            <person name="Marz M."/>
            <person name="Spaller T."/>
            <person name="Winckler T."/>
            <person name="Schaap P."/>
            <person name="Glockner G."/>
        </authorList>
    </citation>
    <scope>NUCLEOTIDE SEQUENCE [LARGE SCALE GENOMIC DNA]</scope>
    <source>
        <strain evidence="2 3">Jena</strain>
    </source>
</reference>
<accession>A0A2P6MR72</accession>
<dbReference type="InterPro" id="IPR043502">
    <property type="entry name" value="DNA/RNA_pol_sf"/>
</dbReference>
<protein>
    <submittedName>
        <fullName evidence="2">Uncharacterized protein</fullName>
    </submittedName>
</protein>
<name>A0A2P6MR72_9EUKA</name>